<keyword evidence="3" id="KW-1185">Reference proteome</keyword>
<dbReference type="EMBL" id="JAHRVA010000003">
    <property type="protein sequence ID" value="MBV2143570.1"/>
    <property type="molecule type" value="Genomic_DNA"/>
</dbReference>
<dbReference type="Proteomes" id="UP000752297">
    <property type="component" value="Unassembled WGS sequence"/>
</dbReference>
<proteinExistence type="predicted"/>
<evidence type="ECO:0000313" key="3">
    <source>
        <dbReference type="Proteomes" id="UP000752297"/>
    </source>
</evidence>
<accession>A0A949PRI7</accession>
<feature type="transmembrane region" description="Helical" evidence="1">
    <location>
        <begin position="14"/>
        <end position="35"/>
    </location>
</feature>
<sequence length="85" mass="9156">MASRQSSGQGFRDAATILPVIATLLLTPPLIWIFATTAKPGGIPLIVLYIFVVWAAIILVALFLARRVDQPPNEPKDQSGADERG</sequence>
<evidence type="ECO:0000313" key="2">
    <source>
        <dbReference type="EMBL" id="MBV2143570.1"/>
    </source>
</evidence>
<gene>
    <name evidence="2" type="ORF">KUG47_08670</name>
</gene>
<feature type="transmembrane region" description="Helical" evidence="1">
    <location>
        <begin position="41"/>
        <end position="65"/>
    </location>
</feature>
<protein>
    <submittedName>
        <fullName evidence="2">Uncharacterized protein</fullName>
    </submittedName>
</protein>
<name>A0A949PRI7_9HYPH</name>
<keyword evidence="1" id="KW-0812">Transmembrane</keyword>
<keyword evidence="1" id="KW-0472">Membrane</keyword>
<organism evidence="2 3">
    <name type="scientific">Falsochrobactrum tianjinense</name>
    <dbReference type="NCBI Taxonomy" id="2706015"/>
    <lineage>
        <taxon>Bacteria</taxon>
        <taxon>Pseudomonadati</taxon>
        <taxon>Pseudomonadota</taxon>
        <taxon>Alphaproteobacteria</taxon>
        <taxon>Hyphomicrobiales</taxon>
        <taxon>Brucellaceae</taxon>
        <taxon>Falsochrobactrum</taxon>
    </lineage>
</organism>
<dbReference type="AlphaFoldDB" id="A0A949PRI7"/>
<dbReference type="RefSeq" id="WP_217677568.1">
    <property type="nucleotide sequence ID" value="NZ_JAHRVA010000003.1"/>
</dbReference>
<keyword evidence="1" id="KW-1133">Transmembrane helix</keyword>
<evidence type="ECO:0000256" key="1">
    <source>
        <dbReference type="SAM" id="Phobius"/>
    </source>
</evidence>
<reference evidence="2 3" key="1">
    <citation type="submission" date="2021-06" db="EMBL/GenBank/DDBJ databases">
        <title>Falsochrobactrum tianjin sp.nov., a new petroleum-degrading bacteria isolated from oily soils.</title>
        <authorList>
            <person name="Chen G."/>
            <person name="Chen H."/>
            <person name="Tian J."/>
            <person name="Qing J."/>
            <person name="Zhong L."/>
            <person name="Ma W."/>
            <person name="Song Y."/>
            <person name="Cui X."/>
            <person name="Yan B."/>
        </authorList>
    </citation>
    <scope>NUCLEOTIDE SEQUENCE [LARGE SCALE GENOMIC DNA]</scope>
    <source>
        <strain evidence="2 3">TDYN1</strain>
    </source>
</reference>
<comment type="caution">
    <text evidence="2">The sequence shown here is derived from an EMBL/GenBank/DDBJ whole genome shotgun (WGS) entry which is preliminary data.</text>
</comment>